<dbReference type="InterPro" id="IPR052339">
    <property type="entry name" value="Fe-S_Maturation_MIP18"/>
</dbReference>
<dbReference type="InterPro" id="IPR034904">
    <property type="entry name" value="FSCA_dom_sf"/>
</dbReference>
<dbReference type="Gene3D" id="3.30.300.130">
    <property type="entry name" value="Fe-S cluster assembly (FSCA)"/>
    <property type="match status" value="1"/>
</dbReference>
<feature type="domain" description="MIP18 family-like" evidence="1">
    <location>
        <begin position="22"/>
        <end position="95"/>
    </location>
</feature>
<accession>A0A1H9QI46</accession>
<keyword evidence="3" id="KW-1185">Reference proteome</keyword>
<dbReference type="PANTHER" id="PTHR42831">
    <property type="entry name" value="FE-S PROTEIN MATURATION AUXILIARY FACTOR YITW"/>
    <property type="match status" value="1"/>
</dbReference>
<dbReference type="RefSeq" id="WP_177180211.1">
    <property type="nucleotide sequence ID" value="NZ_FOHB01000001.1"/>
</dbReference>
<sequence>MTRAPAIDPAIDPAVDPAIDPAIEERLTAVYDPCCRDKGISVVDMGLLHRAHVGSDGHARVELLLTSGWCPFAATVLTEIRSSVESMPGVTSADVEIVWERAWSTDRLAPAAREKLRFLPPPTTAGDPAAYVEKHWTTGQPAVKEQ</sequence>
<proteinExistence type="predicted"/>
<organism evidence="2 3">
    <name type="scientific">Pedococcus cremeus</name>
    <dbReference type="NCBI Taxonomy" id="587636"/>
    <lineage>
        <taxon>Bacteria</taxon>
        <taxon>Bacillati</taxon>
        <taxon>Actinomycetota</taxon>
        <taxon>Actinomycetes</taxon>
        <taxon>Micrococcales</taxon>
        <taxon>Intrasporangiaceae</taxon>
        <taxon>Pedococcus</taxon>
    </lineage>
</organism>
<name>A0A1H9QI46_9MICO</name>
<dbReference type="SUPFAM" id="SSF117916">
    <property type="entry name" value="Fe-S cluster assembly (FSCA) domain-like"/>
    <property type="match status" value="1"/>
</dbReference>
<evidence type="ECO:0000259" key="1">
    <source>
        <dbReference type="Pfam" id="PF01883"/>
    </source>
</evidence>
<dbReference type="AlphaFoldDB" id="A0A1H9QI46"/>
<reference evidence="3" key="1">
    <citation type="submission" date="2016-10" db="EMBL/GenBank/DDBJ databases">
        <authorList>
            <person name="Varghese N."/>
            <person name="Submissions S."/>
        </authorList>
    </citation>
    <scope>NUCLEOTIDE SEQUENCE [LARGE SCALE GENOMIC DNA]</scope>
    <source>
        <strain evidence="3">CGMCC 1.6963</strain>
    </source>
</reference>
<evidence type="ECO:0000313" key="3">
    <source>
        <dbReference type="Proteomes" id="UP000199019"/>
    </source>
</evidence>
<dbReference type="Proteomes" id="UP000199019">
    <property type="component" value="Unassembled WGS sequence"/>
</dbReference>
<evidence type="ECO:0000313" key="2">
    <source>
        <dbReference type="EMBL" id="SER60098.1"/>
    </source>
</evidence>
<protein>
    <submittedName>
        <fullName evidence="2">Metal-sulfur cluster biosynthetic enzyme</fullName>
    </submittedName>
</protein>
<dbReference type="Pfam" id="PF01883">
    <property type="entry name" value="FeS_assembly_P"/>
    <property type="match status" value="1"/>
</dbReference>
<gene>
    <name evidence="2" type="ORF">SAMN05216199_0633</name>
</gene>
<dbReference type="EMBL" id="FOHB01000001">
    <property type="protein sequence ID" value="SER60098.1"/>
    <property type="molecule type" value="Genomic_DNA"/>
</dbReference>
<dbReference type="InterPro" id="IPR002744">
    <property type="entry name" value="MIP18-like"/>
</dbReference>
<dbReference type="PANTHER" id="PTHR42831:SF1">
    <property type="entry name" value="FE-S PROTEIN MATURATION AUXILIARY FACTOR YITW"/>
    <property type="match status" value="1"/>
</dbReference>
<dbReference type="STRING" id="587636.SAMN05216199_0633"/>